<sequence>MRGILPGTKGGAHQQHPESNIFWSRRTMTPSSERNYRYKYAQVLALVLSAWAVQMASAAGPLEVIDAAGKLKAKEEVNRFVQKRLKATERAGLVIVGSAGSKGSGKSTLLNKLFDTDFGIGRALGPHARPQGGVALCAAGGGGLVCVDYDAVGTGTEEAGTNGKFLALTTKLADAILLNLWSSDVGRNVPYNSLALQAIFQEQLHAEGSPKTLLLVVVHDHPEEEAGDRTKEAVLEVLETVWASLPRTEEKADAELTDFFDVEMAFLPHPRYRPEEYERALEGLRNRFLDLDLLSARHSKRVDRETFPATLAAFWNEIKARDFVVLPSQGELLATHQIELQHGKALATVEGKLGMWRATSERGRVVGGFGEIAAKLYTSALEEFDRATQPFAASPLRVRKHKELEGVLARGVNDLVRKQLGNLQAQGLKRFKAALLQFVGKEDREDLENEAQRGMEEWFAENAEKVVVPVVAGAGSYEKALSDFVNQLTDYAHKWPQSPAYNVQAMKKLETGAKKKKGKASWGATFQLVSLLRTPGDGALQGFATYQAGPVQFLMGLQNDRDLPESRLEGKAPPLLRIQPKVAFDVDL</sequence>
<comment type="function">
    <text evidence="3">Probable GTP-binding protein involved in generating and maintaining the structure of the tubular endoplasmic reticulum network.</text>
</comment>
<keyword evidence="1" id="KW-0812">Transmembrane</keyword>
<accession>W7TE62</accession>
<dbReference type="PANTHER" id="PTHR45923">
    <property type="entry name" value="PROTEIN SEY1"/>
    <property type="match status" value="1"/>
</dbReference>
<dbReference type="InterPro" id="IPR046758">
    <property type="entry name" value="Sey1/RHD3-like_3HB"/>
</dbReference>
<evidence type="ECO:0000256" key="3">
    <source>
        <dbReference type="ARBA" id="ARBA00029381"/>
    </source>
</evidence>
<dbReference type="GO" id="GO:0005783">
    <property type="term" value="C:endoplasmic reticulum"/>
    <property type="evidence" value="ECO:0007669"/>
    <property type="project" value="TreeGrafter"/>
</dbReference>
<comment type="caution">
    <text evidence="5">The sequence shown here is derived from an EMBL/GenBank/DDBJ whole genome shotgun (WGS) entry which is preliminary data.</text>
</comment>
<keyword evidence="2" id="KW-1133">Transmembrane helix</keyword>
<proteinExistence type="predicted"/>
<evidence type="ECO:0000259" key="4">
    <source>
        <dbReference type="Pfam" id="PF20428"/>
    </source>
</evidence>
<keyword evidence="2" id="KW-0472">Membrane</keyword>
<name>W7TE62_9STRA</name>
<dbReference type="OrthoDB" id="207079at2759"/>
<evidence type="ECO:0000256" key="1">
    <source>
        <dbReference type="ARBA" id="ARBA00022692"/>
    </source>
</evidence>
<dbReference type="Gene3D" id="3.40.50.300">
    <property type="entry name" value="P-loop containing nucleotide triphosphate hydrolases"/>
    <property type="match status" value="1"/>
</dbReference>
<gene>
    <name evidence="5" type="primary">RHD3a</name>
    <name evidence="5" type="ORF">Naga_100051g14</name>
</gene>
<keyword evidence="6" id="KW-1185">Reference proteome</keyword>
<reference evidence="5 6" key="1">
    <citation type="journal article" date="2014" name="Mol. Plant">
        <title>Chromosome Scale Genome Assembly and Transcriptome Profiling of Nannochloropsis gaditana in Nitrogen Depletion.</title>
        <authorList>
            <person name="Corteggiani Carpinelli E."/>
            <person name="Telatin A."/>
            <person name="Vitulo N."/>
            <person name="Forcato C."/>
            <person name="D'Angelo M."/>
            <person name="Schiavon R."/>
            <person name="Vezzi A."/>
            <person name="Giacometti G.M."/>
            <person name="Morosinotto T."/>
            <person name="Valle G."/>
        </authorList>
    </citation>
    <scope>NUCLEOTIDE SEQUENCE [LARGE SCALE GENOMIC DNA]</scope>
    <source>
        <strain evidence="5 6">B-31</strain>
    </source>
</reference>
<dbReference type="Pfam" id="PF05879">
    <property type="entry name" value="RHD3_GTPase"/>
    <property type="match status" value="1"/>
</dbReference>
<feature type="domain" description="Sey1/RHD3-like three-helix bundle" evidence="4">
    <location>
        <begin position="368"/>
        <end position="491"/>
    </location>
</feature>
<dbReference type="SUPFAM" id="SSF52540">
    <property type="entry name" value="P-loop containing nucleoside triphosphate hydrolases"/>
    <property type="match status" value="1"/>
</dbReference>
<organism evidence="5 6">
    <name type="scientific">Nannochloropsis gaditana</name>
    <dbReference type="NCBI Taxonomy" id="72520"/>
    <lineage>
        <taxon>Eukaryota</taxon>
        <taxon>Sar</taxon>
        <taxon>Stramenopiles</taxon>
        <taxon>Ochrophyta</taxon>
        <taxon>Eustigmatophyceae</taxon>
        <taxon>Eustigmatales</taxon>
        <taxon>Monodopsidaceae</taxon>
        <taxon>Nannochloropsis</taxon>
    </lineage>
</organism>
<dbReference type="Proteomes" id="UP000019335">
    <property type="component" value="Unassembled WGS sequence"/>
</dbReference>
<protein>
    <submittedName>
        <fullName evidence="5">GTP-binding protein</fullName>
    </submittedName>
</protein>
<dbReference type="InterPro" id="IPR008803">
    <property type="entry name" value="RHD3/Sey1"/>
</dbReference>
<dbReference type="GO" id="GO:0016320">
    <property type="term" value="P:endoplasmic reticulum membrane fusion"/>
    <property type="evidence" value="ECO:0007669"/>
    <property type="project" value="TreeGrafter"/>
</dbReference>
<evidence type="ECO:0000313" key="6">
    <source>
        <dbReference type="Proteomes" id="UP000019335"/>
    </source>
</evidence>
<dbReference type="PANTHER" id="PTHR45923:SF2">
    <property type="entry name" value="PROTEIN SEY1"/>
    <property type="match status" value="1"/>
</dbReference>
<dbReference type="GO" id="GO:0003924">
    <property type="term" value="F:GTPase activity"/>
    <property type="evidence" value="ECO:0007669"/>
    <property type="project" value="TreeGrafter"/>
</dbReference>
<dbReference type="InterPro" id="IPR027417">
    <property type="entry name" value="P-loop_NTPase"/>
</dbReference>
<evidence type="ECO:0000313" key="5">
    <source>
        <dbReference type="EMBL" id="EWM21833.1"/>
    </source>
</evidence>
<dbReference type="AlphaFoldDB" id="W7TE62"/>
<dbReference type="EMBL" id="AZIL01002355">
    <property type="protein sequence ID" value="EWM21833.1"/>
    <property type="molecule type" value="Genomic_DNA"/>
</dbReference>
<evidence type="ECO:0000256" key="2">
    <source>
        <dbReference type="ARBA" id="ARBA00022989"/>
    </source>
</evidence>
<dbReference type="Pfam" id="PF20428">
    <property type="entry name" value="Sey1_3HB"/>
    <property type="match status" value="1"/>
</dbReference>